<dbReference type="InterPro" id="IPR036866">
    <property type="entry name" value="RibonucZ/Hydroxyglut_hydro"/>
</dbReference>
<keyword evidence="1" id="KW-0378">Hydrolase</keyword>
<dbReference type="HOGENOM" id="CLU_009673_5_2_0"/>
<dbReference type="PANTHER" id="PTHR11203">
    <property type="entry name" value="CLEAVAGE AND POLYADENYLATION SPECIFICITY FACTOR FAMILY MEMBER"/>
    <property type="match status" value="1"/>
</dbReference>
<dbReference type="AlphaFoldDB" id="L0D8Z8"/>
<feature type="domain" description="Metallo-beta-lactamase" evidence="2">
    <location>
        <begin position="13"/>
        <end position="246"/>
    </location>
</feature>
<dbReference type="Proteomes" id="UP000010798">
    <property type="component" value="Chromosome"/>
</dbReference>
<sequence>MRITFHGAARQVTGTAHLLEIGSHKILLDCGLFDSNRIDLDSPNRQFSFDPLDLDAVIVSHAHNDHIGRLPCLVRAGYHGPIVTTPATGDILSVMLRDSARIQREDLRNANHRNPHAEPIEPLFELVDVELVVDRLQRLPYAKPTEILPGIVLTYFDAGHILGSAMIQLDYEEGGRQRRFLFTGDLGRRQMGLLPDPTIVKDIDILVSESTYGNRELEPYDKLIKQLHAIVARATRLQSKIVIPAFSLGRTQRMIYCLQELFAVHKVRPIPIYVDSPLAMRLTDIHRDHPDAYTPAARQMMDKDPMYFGSKYVEFCATWDDSRRLNYLPGPLVIISSSGMCEAGRIRHHLRHIVDDPDNAIVIVSYQAEGTLGRRLAEGVERIQIMDQWHELNAAVYVLDGFSGHADRNDLAWWFEQTGGQIERGFLVHGEPEGLEALAPILQPHLRNPVVIPDRLATYEV</sequence>
<dbReference type="InterPro" id="IPR050698">
    <property type="entry name" value="MBL"/>
</dbReference>
<keyword evidence="4" id="KW-0269">Exonuclease</keyword>
<dbReference type="Pfam" id="PF07521">
    <property type="entry name" value="RMMBL"/>
    <property type="match status" value="1"/>
</dbReference>
<dbReference type="GO" id="GO:0004521">
    <property type="term" value="F:RNA endonuclease activity"/>
    <property type="evidence" value="ECO:0007669"/>
    <property type="project" value="TreeGrafter"/>
</dbReference>
<evidence type="ECO:0000259" key="3">
    <source>
        <dbReference type="SMART" id="SM01027"/>
    </source>
</evidence>
<keyword evidence="5" id="KW-1185">Reference proteome</keyword>
<dbReference type="SUPFAM" id="SSF56281">
    <property type="entry name" value="Metallo-hydrolase/oxidoreductase"/>
    <property type="match status" value="1"/>
</dbReference>
<gene>
    <name evidence="4" type="ordered locus">Sinac_1330</name>
</gene>
<dbReference type="InterPro" id="IPR022712">
    <property type="entry name" value="Beta_Casp"/>
</dbReference>
<dbReference type="InterPro" id="IPR001279">
    <property type="entry name" value="Metallo-B-lactamas"/>
</dbReference>
<dbReference type="EMBL" id="CP003364">
    <property type="protein sequence ID" value="AGA25717.1"/>
    <property type="molecule type" value="Genomic_DNA"/>
</dbReference>
<dbReference type="Pfam" id="PF00753">
    <property type="entry name" value="Lactamase_B"/>
    <property type="match status" value="1"/>
</dbReference>
<dbReference type="SMART" id="SM01027">
    <property type="entry name" value="Beta-Casp"/>
    <property type="match status" value="1"/>
</dbReference>
<evidence type="ECO:0000313" key="4">
    <source>
        <dbReference type="EMBL" id="AGA25717.1"/>
    </source>
</evidence>
<dbReference type="eggNOG" id="COG1236">
    <property type="taxonomic scope" value="Bacteria"/>
</dbReference>
<dbReference type="PANTHER" id="PTHR11203:SF37">
    <property type="entry name" value="INTEGRATOR COMPLEX SUBUNIT 11"/>
    <property type="match status" value="1"/>
</dbReference>
<dbReference type="GO" id="GO:0004527">
    <property type="term" value="F:exonuclease activity"/>
    <property type="evidence" value="ECO:0007669"/>
    <property type="project" value="UniProtKB-KW"/>
</dbReference>
<dbReference type="Gene3D" id="3.60.15.10">
    <property type="entry name" value="Ribonuclease Z/Hydroxyacylglutathione hydrolase-like"/>
    <property type="match status" value="1"/>
</dbReference>
<dbReference type="InterPro" id="IPR011108">
    <property type="entry name" value="RMMBL"/>
</dbReference>
<proteinExistence type="predicted"/>
<organism evidence="4 5">
    <name type="scientific">Singulisphaera acidiphila (strain ATCC BAA-1392 / DSM 18658 / VKM B-2454 / MOB10)</name>
    <dbReference type="NCBI Taxonomy" id="886293"/>
    <lineage>
        <taxon>Bacteria</taxon>
        <taxon>Pseudomonadati</taxon>
        <taxon>Planctomycetota</taxon>
        <taxon>Planctomycetia</taxon>
        <taxon>Isosphaerales</taxon>
        <taxon>Isosphaeraceae</taxon>
        <taxon>Singulisphaera</taxon>
    </lineage>
</organism>
<dbReference type="CDD" id="cd16295">
    <property type="entry name" value="TTHA0252-CPSF-like_MBL-fold"/>
    <property type="match status" value="1"/>
</dbReference>
<evidence type="ECO:0000256" key="1">
    <source>
        <dbReference type="ARBA" id="ARBA00022801"/>
    </source>
</evidence>
<dbReference type="Gene3D" id="3.40.50.10890">
    <property type="match status" value="1"/>
</dbReference>
<evidence type="ECO:0000313" key="5">
    <source>
        <dbReference type="Proteomes" id="UP000010798"/>
    </source>
</evidence>
<dbReference type="KEGG" id="saci:Sinac_1330"/>
<feature type="domain" description="Beta-Casp" evidence="3">
    <location>
        <begin position="251"/>
        <end position="376"/>
    </location>
</feature>
<dbReference type="OrthoDB" id="9803916at2"/>
<dbReference type="Pfam" id="PF10996">
    <property type="entry name" value="Beta-Casp"/>
    <property type="match status" value="1"/>
</dbReference>
<dbReference type="SMART" id="SM00849">
    <property type="entry name" value="Lactamase_B"/>
    <property type="match status" value="1"/>
</dbReference>
<protein>
    <submittedName>
        <fullName evidence="4">Putative exonuclease of the beta-lactamase fold involved in RNA processing</fullName>
    </submittedName>
</protein>
<evidence type="ECO:0000259" key="2">
    <source>
        <dbReference type="SMART" id="SM00849"/>
    </source>
</evidence>
<accession>L0D8Z8</accession>
<reference evidence="4 5" key="1">
    <citation type="submission" date="2012-02" db="EMBL/GenBank/DDBJ databases">
        <title>Complete sequence of chromosome of Singulisphaera acidiphila DSM 18658.</title>
        <authorList>
            <consortium name="US DOE Joint Genome Institute (JGI-PGF)"/>
            <person name="Lucas S."/>
            <person name="Copeland A."/>
            <person name="Lapidus A."/>
            <person name="Glavina del Rio T."/>
            <person name="Dalin E."/>
            <person name="Tice H."/>
            <person name="Bruce D."/>
            <person name="Goodwin L."/>
            <person name="Pitluck S."/>
            <person name="Peters L."/>
            <person name="Ovchinnikova G."/>
            <person name="Chertkov O."/>
            <person name="Kyrpides N."/>
            <person name="Mavromatis K."/>
            <person name="Ivanova N."/>
            <person name="Brettin T."/>
            <person name="Detter J.C."/>
            <person name="Han C."/>
            <person name="Larimer F."/>
            <person name="Land M."/>
            <person name="Hauser L."/>
            <person name="Markowitz V."/>
            <person name="Cheng J.-F."/>
            <person name="Hugenholtz P."/>
            <person name="Woyke T."/>
            <person name="Wu D."/>
            <person name="Tindall B."/>
            <person name="Pomrenke H."/>
            <person name="Brambilla E."/>
            <person name="Klenk H.-P."/>
            <person name="Eisen J.A."/>
        </authorList>
    </citation>
    <scope>NUCLEOTIDE SEQUENCE [LARGE SCALE GENOMIC DNA]</scope>
    <source>
        <strain evidence="5">ATCC BAA-1392 / DSM 18658 / VKM B-2454 / MOB10</strain>
    </source>
</reference>
<keyword evidence="4" id="KW-0540">Nuclease</keyword>
<dbReference type="RefSeq" id="WP_015244891.1">
    <property type="nucleotide sequence ID" value="NC_019892.1"/>
</dbReference>
<name>L0D8Z8_SINAD</name>